<dbReference type="EMBL" id="GG678281">
    <property type="protein sequence ID" value="EER09444.1"/>
    <property type="molecule type" value="Genomic_DNA"/>
</dbReference>
<protein>
    <recommendedName>
        <fullName evidence="4">Cyclin-dependent kinase 2 homolog</fullName>
    </recommendedName>
    <alternativeName>
        <fullName evidence="5">Cell division control protein 2 homolog</fullName>
    </alternativeName>
    <alternativeName>
        <fullName evidence="6">cdc2-related kinase 2</fullName>
    </alternativeName>
</protein>
<dbReference type="Gene3D" id="1.10.510.10">
    <property type="entry name" value="Transferase(Phosphotransferase) domain 1"/>
    <property type="match status" value="1"/>
</dbReference>
<dbReference type="InterPro" id="IPR050108">
    <property type="entry name" value="CDK"/>
</dbReference>
<evidence type="ECO:0000256" key="3">
    <source>
        <dbReference type="ARBA" id="ARBA00038543"/>
    </source>
</evidence>
<evidence type="ECO:0000256" key="4">
    <source>
        <dbReference type="ARBA" id="ARBA00039612"/>
    </source>
</evidence>
<evidence type="ECO:0000256" key="2">
    <source>
        <dbReference type="ARBA" id="ARBA00022840"/>
    </source>
</evidence>
<dbReference type="InterPro" id="IPR000719">
    <property type="entry name" value="Prot_kinase_dom"/>
</dbReference>
<dbReference type="InParanoid" id="C5L1E9"/>
<gene>
    <name evidence="8" type="ORF">Pmar_PMAR010349</name>
</gene>
<evidence type="ECO:0000313" key="9">
    <source>
        <dbReference type="Proteomes" id="UP000007800"/>
    </source>
</evidence>
<name>C5L1E9_PERM5</name>
<dbReference type="RefSeq" id="XP_002777628.1">
    <property type="nucleotide sequence ID" value="XM_002777582.1"/>
</dbReference>
<sequence>NMTFNVVTLWYRAPELLFESSYYSPAVDIWSIGTLMAEMLPRGERSRPSTVPSEVDLLKAIVELLGTPSEQAWPEASSLPSFHEFAYLPEPDNWPRDMFGDACRESDKLDEFLK</sequence>
<dbReference type="PROSITE" id="PS50011">
    <property type="entry name" value="PROTEIN_KINASE_DOM"/>
    <property type="match status" value="1"/>
</dbReference>
<dbReference type="AlphaFoldDB" id="C5L1E9"/>
<feature type="domain" description="Protein kinase" evidence="7">
    <location>
        <begin position="1"/>
        <end position="114"/>
    </location>
</feature>
<keyword evidence="2" id="KW-0067">ATP-binding</keyword>
<feature type="non-terminal residue" evidence="8">
    <location>
        <position position="1"/>
    </location>
</feature>
<dbReference type="SUPFAM" id="SSF56112">
    <property type="entry name" value="Protein kinase-like (PK-like)"/>
    <property type="match status" value="1"/>
</dbReference>
<proteinExistence type="predicted"/>
<dbReference type="InterPro" id="IPR011009">
    <property type="entry name" value="Kinase-like_dom_sf"/>
</dbReference>
<evidence type="ECO:0000259" key="7">
    <source>
        <dbReference type="PROSITE" id="PS50011"/>
    </source>
</evidence>
<dbReference type="GeneID" id="9052334"/>
<evidence type="ECO:0000256" key="1">
    <source>
        <dbReference type="ARBA" id="ARBA00022741"/>
    </source>
</evidence>
<dbReference type="GO" id="GO:0005634">
    <property type="term" value="C:nucleus"/>
    <property type="evidence" value="ECO:0007669"/>
    <property type="project" value="TreeGrafter"/>
</dbReference>
<evidence type="ECO:0000256" key="5">
    <source>
        <dbReference type="ARBA" id="ARBA00041902"/>
    </source>
</evidence>
<feature type="non-terminal residue" evidence="8">
    <location>
        <position position="114"/>
    </location>
</feature>
<comment type="subunit">
    <text evidence="3">May form a complex composed of at least the catalytic subunit CRK2 and a cyclin.</text>
</comment>
<dbReference type="PANTHER" id="PTHR24056">
    <property type="entry name" value="CELL DIVISION PROTEIN KINASE"/>
    <property type="match status" value="1"/>
</dbReference>
<organism evidence="9">
    <name type="scientific">Perkinsus marinus (strain ATCC 50983 / TXsc)</name>
    <dbReference type="NCBI Taxonomy" id="423536"/>
    <lineage>
        <taxon>Eukaryota</taxon>
        <taxon>Sar</taxon>
        <taxon>Alveolata</taxon>
        <taxon>Perkinsozoa</taxon>
        <taxon>Perkinsea</taxon>
        <taxon>Perkinsida</taxon>
        <taxon>Perkinsidae</taxon>
        <taxon>Perkinsus</taxon>
    </lineage>
</organism>
<keyword evidence="1" id="KW-0547">Nucleotide-binding</keyword>
<dbReference type="OrthoDB" id="1732493at2759"/>
<dbReference type="Proteomes" id="UP000007800">
    <property type="component" value="Unassembled WGS sequence"/>
</dbReference>
<keyword evidence="9" id="KW-1185">Reference proteome</keyword>
<dbReference type="GO" id="GO:0005524">
    <property type="term" value="F:ATP binding"/>
    <property type="evidence" value="ECO:0007669"/>
    <property type="project" value="UniProtKB-KW"/>
</dbReference>
<dbReference type="GO" id="GO:0004674">
    <property type="term" value="F:protein serine/threonine kinase activity"/>
    <property type="evidence" value="ECO:0007669"/>
    <property type="project" value="TreeGrafter"/>
</dbReference>
<dbReference type="Pfam" id="PF00069">
    <property type="entry name" value="Pkinase"/>
    <property type="match status" value="1"/>
</dbReference>
<evidence type="ECO:0000313" key="8">
    <source>
        <dbReference type="EMBL" id="EER09444.1"/>
    </source>
</evidence>
<accession>C5L1E9</accession>
<evidence type="ECO:0000256" key="6">
    <source>
        <dbReference type="ARBA" id="ARBA00042858"/>
    </source>
</evidence>
<reference evidence="8 9" key="1">
    <citation type="submission" date="2008-07" db="EMBL/GenBank/DDBJ databases">
        <authorList>
            <person name="El-Sayed N."/>
            <person name="Caler E."/>
            <person name="Inman J."/>
            <person name="Amedeo P."/>
            <person name="Hass B."/>
            <person name="Wortman J."/>
        </authorList>
    </citation>
    <scope>NUCLEOTIDE SEQUENCE [LARGE SCALE GENOMIC DNA]</scope>
    <source>
        <strain evidence="9">ATCC 50983 / TXsc</strain>
    </source>
</reference>